<proteinExistence type="predicted"/>
<evidence type="ECO:0008006" key="3">
    <source>
        <dbReference type="Google" id="ProtNLM"/>
    </source>
</evidence>
<dbReference type="Proteomes" id="UP000092460">
    <property type="component" value="Unassembled WGS sequence"/>
</dbReference>
<name>A0A1B0AP30_9MUSC</name>
<accession>A0A1B0AP30</accession>
<protein>
    <recommendedName>
        <fullName evidence="3">ATP-dependent DNA helicase</fullName>
    </recommendedName>
</protein>
<sequence>MGDKNNDLIFFITGNDGDMLRNHITRLVAKQAVKVVYGLMGFAAGLVSNSTLHSTLKLRVQNVILSKTTISGMLSNARQSDWSWRVKDVYSLSSVRRVTHRAYKCIFI</sequence>
<reference evidence="1" key="2">
    <citation type="submission" date="2020-05" db="UniProtKB">
        <authorList>
            <consortium name="EnsemblMetazoa"/>
        </authorList>
    </citation>
    <scope>IDENTIFICATION</scope>
    <source>
        <strain evidence="1">IAEA</strain>
    </source>
</reference>
<organism evidence="1 2">
    <name type="scientific">Glossina palpalis gambiensis</name>
    <dbReference type="NCBI Taxonomy" id="67801"/>
    <lineage>
        <taxon>Eukaryota</taxon>
        <taxon>Metazoa</taxon>
        <taxon>Ecdysozoa</taxon>
        <taxon>Arthropoda</taxon>
        <taxon>Hexapoda</taxon>
        <taxon>Insecta</taxon>
        <taxon>Pterygota</taxon>
        <taxon>Neoptera</taxon>
        <taxon>Endopterygota</taxon>
        <taxon>Diptera</taxon>
        <taxon>Brachycera</taxon>
        <taxon>Muscomorpha</taxon>
        <taxon>Hippoboscoidea</taxon>
        <taxon>Glossinidae</taxon>
        <taxon>Glossina</taxon>
    </lineage>
</organism>
<keyword evidence="2" id="KW-1185">Reference proteome</keyword>
<dbReference type="EnsemblMetazoa" id="GPPI003467-RA">
    <property type="protein sequence ID" value="GPPI003467-PA"/>
    <property type="gene ID" value="GPPI003467"/>
</dbReference>
<evidence type="ECO:0000313" key="2">
    <source>
        <dbReference type="Proteomes" id="UP000092460"/>
    </source>
</evidence>
<reference evidence="2" key="1">
    <citation type="submission" date="2015-01" db="EMBL/GenBank/DDBJ databases">
        <authorList>
            <person name="Aksoy S."/>
            <person name="Warren W."/>
            <person name="Wilson R.K."/>
        </authorList>
    </citation>
    <scope>NUCLEOTIDE SEQUENCE [LARGE SCALE GENOMIC DNA]</scope>
    <source>
        <strain evidence="2">IAEA</strain>
    </source>
</reference>
<dbReference type="VEuPathDB" id="VectorBase:GPPI003467"/>
<dbReference type="EMBL" id="JXJN01001122">
    <property type="status" value="NOT_ANNOTATED_CDS"/>
    <property type="molecule type" value="Genomic_DNA"/>
</dbReference>
<evidence type="ECO:0000313" key="1">
    <source>
        <dbReference type="EnsemblMetazoa" id="GPPI003467-PA"/>
    </source>
</evidence>
<dbReference type="STRING" id="67801.A0A1B0AP30"/>
<dbReference type="AlphaFoldDB" id="A0A1B0AP30"/>